<evidence type="ECO:0000256" key="4">
    <source>
        <dbReference type="ARBA" id="ARBA00022450"/>
    </source>
</evidence>
<keyword evidence="8" id="KW-0378">Hydrolase</keyword>
<organism evidence="15 16">
    <name type="scientific">Caenorhabditis auriculariae</name>
    <dbReference type="NCBI Taxonomy" id="2777116"/>
    <lineage>
        <taxon>Eukaryota</taxon>
        <taxon>Metazoa</taxon>
        <taxon>Ecdysozoa</taxon>
        <taxon>Nematoda</taxon>
        <taxon>Chromadorea</taxon>
        <taxon>Rhabditida</taxon>
        <taxon>Rhabditina</taxon>
        <taxon>Rhabditomorpha</taxon>
        <taxon>Rhabditoidea</taxon>
        <taxon>Rhabditidae</taxon>
        <taxon>Peloderinae</taxon>
        <taxon>Caenorhabditis</taxon>
    </lineage>
</organism>
<dbReference type="Gene3D" id="3.40.50.1000">
    <property type="entry name" value="HAD superfamily/HAD-like"/>
    <property type="match status" value="1"/>
</dbReference>
<comment type="pathway">
    <text evidence="1">Lipid metabolism; fatty acid biosynthesis.</text>
</comment>
<keyword evidence="12 13" id="KW-0275">Fatty acid biosynthesis</keyword>
<dbReference type="Gene3D" id="1.10.1200.10">
    <property type="entry name" value="ACP-like"/>
    <property type="match status" value="1"/>
</dbReference>
<dbReference type="OrthoDB" id="409330at2759"/>
<dbReference type="InterPro" id="IPR036412">
    <property type="entry name" value="HAD-like_sf"/>
</dbReference>
<reference evidence="15" key="1">
    <citation type="submission" date="2020-10" db="EMBL/GenBank/DDBJ databases">
        <authorList>
            <person name="Kikuchi T."/>
        </authorList>
    </citation>
    <scope>NUCLEOTIDE SEQUENCE</scope>
    <source>
        <strain evidence="15">NKZ352</strain>
    </source>
</reference>
<evidence type="ECO:0000259" key="14">
    <source>
        <dbReference type="PROSITE" id="PS50075"/>
    </source>
</evidence>
<dbReference type="GO" id="GO:0046872">
    <property type="term" value="F:metal ion binding"/>
    <property type="evidence" value="ECO:0007669"/>
    <property type="project" value="UniProtKB-KW"/>
</dbReference>
<dbReference type="Proteomes" id="UP000835052">
    <property type="component" value="Unassembled WGS sequence"/>
</dbReference>
<evidence type="ECO:0000256" key="9">
    <source>
        <dbReference type="ARBA" id="ARBA00022832"/>
    </source>
</evidence>
<comment type="similarity">
    <text evidence="2">Belongs to the 5'(3')-deoxyribonucleotidase family.</text>
</comment>
<protein>
    <recommendedName>
        <fullName evidence="13">Acyl carrier protein</fullName>
    </recommendedName>
</protein>
<evidence type="ECO:0000313" key="15">
    <source>
        <dbReference type="EMBL" id="CAD6198161.1"/>
    </source>
</evidence>
<dbReference type="AlphaFoldDB" id="A0A8S1HUE2"/>
<keyword evidence="7" id="KW-0479">Metal-binding</keyword>
<evidence type="ECO:0000256" key="13">
    <source>
        <dbReference type="RuleBase" id="RU000722"/>
    </source>
</evidence>
<dbReference type="GO" id="GO:0005739">
    <property type="term" value="C:mitochondrion"/>
    <property type="evidence" value="ECO:0007669"/>
    <property type="project" value="UniProtKB-ARBA"/>
</dbReference>
<keyword evidence="10" id="KW-0460">Magnesium</keyword>
<dbReference type="FunFam" id="1.10.1200.10:FF:000003">
    <property type="entry name" value="Acyl carrier protein"/>
    <property type="match status" value="1"/>
</dbReference>
<gene>
    <name evidence="15" type="ORF">CAUJ_LOCUS14067</name>
</gene>
<comment type="function">
    <text evidence="13">Carrier of the growing fatty acid chain in fatty acid biosynthesis.</text>
</comment>
<keyword evidence="16" id="KW-1185">Reference proteome</keyword>
<keyword evidence="4 13" id="KW-0596">Phosphopantetheine</keyword>
<dbReference type="PROSITE" id="PS50075">
    <property type="entry name" value="CARRIER"/>
    <property type="match status" value="1"/>
</dbReference>
<comment type="caution">
    <text evidence="15">The sequence shown here is derived from an EMBL/GenBank/DDBJ whole genome shotgun (WGS) entry which is preliminary data.</text>
</comment>
<dbReference type="SUPFAM" id="SSF56784">
    <property type="entry name" value="HAD-like"/>
    <property type="match status" value="1"/>
</dbReference>
<dbReference type="InterPro" id="IPR008380">
    <property type="entry name" value="HAD-SF_hydro_IG_5-nucl"/>
</dbReference>
<comment type="similarity">
    <text evidence="3">Belongs to the acyl carrier protein (ACP) family.</text>
</comment>
<keyword evidence="9" id="KW-0276">Fatty acid metabolism</keyword>
<dbReference type="Pfam" id="PF00550">
    <property type="entry name" value="PP-binding"/>
    <property type="match status" value="1"/>
</dbReference>
<dbReference type="PANTHER" id="PTHR12103">
    <property type="entry name" value="5'-NUCLEOTIDASE DOMAIN-CONTAINING"/>
    <property type="match status" value="1"/>
</dbReference>
<dbReference type="InterPro" id="IPR009081">
    <property type="entry name" value="PP-bd_ACP"/>
</dbReference>
<evidence type="ECO:0000256" key="11">
    <source>
        <dbReference type="ARBA" id="ARBA00023098"/>
    </source>
</evidence>
<dbReference type="EMBL" id="CAJGYM010000116">
    <property type="protein sequence ID" value="CAD6198161.1"/>
    <property type="molecule type" value="Genomic_DNA"/>
</dbReference>
<dbReference type="NCBIfam" id="NF002148">
    <property type="entry name" value="PRK00982.1-2"/>
    <property type="match status" value="1"/>
</dbReference>
<dbReference type="GO" id="GO:0008253">
    <property type="term" value="F:5'-nucleotidase activity"/>
    <property type="evidence" value="ECO:0007669"/>
    <property type="project" value="TreeGrafter"/>
</dbReference>
<accession>A0A8S1HUE2</accession>
<dbReference type="Pfam" id="PF05761">
    <property type="entry name" value="5_nucleotid"/>
    <property type="match status" value="1"/>
</dbReference>
<evidence type="ECO:0000256" key="5">
    <source>
        <dbReference type="ARBA" id="ARBA00022516"/>
    </source>
</evidence>
<dbReference type="HAMAP" id="MF_01217">
    <property type="entry name" value="Acyl_carrier"/>
    <property type="match status" value="1"/>
</dbReference>
<evidence type="ECO:0000313" key="16">
    <source>
        <dbReference type="Proteomes" id="UP000835052"/>
    </source>
</evidence>
<sequence>MKNVYSAARNAWEAMEPPPRVNPRGVFVNNDLDLSTVDVYGFDYDYTLAVYARGLNDLIYRLALTRLVEQFKYPEDMLVMDYDSTFAIRGLHFDVQTCCLLKVDAFSQIQRGTVHRGRRKLSDEETVKLYPGYGLPDVKGRDLPQLIDFFSLPWAGLLANVIHYCDEHNIDFDPKCLFEDLGECVRQVHVSGEMYEKVTTELKRYVHPNDGLRDYLERLHAYGKTLFVVTNSPYKFIDKGLSYMLGPDWRHLFEYVVVSAKKPGFFSGKEPFRLYNPDTGAMSFKKVNYLEDGKIYAGGNIEELSLRAGFTDKGVLYFGDHIYTDLADPMLRLGWHTAAVVPELAREIRIQNEDDYRRNIQWLSLLTGIIERYHVEASRRSDTNQVLEEWQEERTDLRKKVKEKFNPHFGSLFRTYNNMTYFSRRLNRLADIYTSRVPNLDAYSLDHSFYPRRNALPHENLHSGLSKRLAEFSTASQVMLRVACARAVSALRPSTVRAISNASFSQQRLIAPASSSLSHKNFTQSRLYSAKAPLTKKTLEERITLVLSLYDKIDPKKLNFDSDFTKDLGLDSLDHVEIVMAMEEEFGFEIPDGDADKFKTPRDIFQYIADKEDVFE</sequence>
<dbReference type="SUPFAM" id="SSF47336">
    <property type="entry name" value="ACP-like"/>
    <property type="match status" value="1"/>
</dbReference>
<proteinExistence type="inferred from homology"/>
<evidence type="ECO:0000256" key="7">
    <source>
        <dbReference type="ARBA" id="ARBA00022723"/>
    </source>
</evidence>
<evidence type="ECO:0000256" key="12">
    <source>
        <dbReference type="ARBA" id="ARBA00023160"/>
    </source>
</evidence>
<keyword evidence="11" id="KW-0443">Lipid metabolism</keyword>
<evidence type="ECO:0000256" key="8">
    <source>
        <dbReference type="ARBA" id="ARBA00022801"/>
    </source>
</evidence>
<evidence type="ECO:0000256" key="10">
    <source>
        <dbReference type="ARBA" id="ARBA00022842"/>
    </source>
</evidence>
<evidence type="ECO:0000256" key="6">
    <source>
        <dbReference type="ARBA" id="ARBA00022553"/>
    </source>
</evidence>
<dbReference type="InterPro" id="IPR023214">
    <property type="entry name" value="HAD_sf"/>
</dbReference>
<evidence type="ECO:0000256" key="2">
    <source>
        <dbReference type="ARBA" id="ARBA00009589"/>
    </source>
</evidence>
<dbReference type="InterPro" id="IPR003231">
    <property type="entry name" value="ACP"/>
</dbReference>
<evidence type="ECO:0000256" key="1">
    <source>
        <dbReference type="ARBA" id="ARBA00005194"/>
    </source>
</evidence>
<dbReference type="NCBIfam" id="TIGR02244">
    <property type="entry name" value="HAD-IG-Ncltidse"/>
    <property type="match status" value="1"/>
</dbReference>
<evidence type="ECO:0000256" key="3">
    <source>
        <dbReference type="ARBA" id="ARBA00010930"/>
    </source>
</evidence>
<dbReference type="PANTHER" id="PTHR12103:SF12">
    <property type="entry name" value="FI20020P1"/>
    <property type="match status" value="1"/>
</dbReference>
<keyword evidence="6" id="KW-0597">Phosphoprotein</keyword>
<dbReference type="InterPro" id="IPR036736">
    <property type="entry name" value="ACP-like_sf"/>
</dbReference>
<keyword evidence="5 13" id="KW-0444">Lipid biosynthesis</keyword>
<dbReference type="GO" id="GO:0006633">
    <property type="term" value="P:fatty acid biosynthetic process"/>
    <property type="evidence" value="ECO:0007669"/>
    <property type="project" value="UniProtKB-KW"/>
</dbReference>
<name>A0A8S1HUE2_9PELO</name>
<feature type="domain" description="Carrier" evidence="14">
    <location>
        <begin position="537"/>
        <end position="612"/>
    </location>
</feature>